<keyword evidence="5" id="KW-1185">Reference proteome</keyword>
<dbReference type="Pfam" id="PF21039">
    <property type="entry name" value="CEP104_ZnF"/>
    <property type="match status" value="1"/>
</dbReference>
<evidence type="ECO:0000313" key="5">
    <source>
        <dbReference type="Proteomes" id="UP000278807"/>
    </source>
</evidence>
<evidence type="ECO:0000313" key="6">
    <source>
        <dbReference type="WBParaSite" id="HNAJ_0000909501-mRNA-1"/>
    </source>
</evidence>
<dbReference type="InterPro" id="IPR041336">
    <property type="entry name" value="DNApol_Exo"/>
</dbReference>
<dbReference type="InterPro" id="IPR048738">
    <property type="entry name" value="CEP104_Znf"/>
</dbReference>
<dbReference type="Pfam" id="PF21040">
    <property type="entry name" value="CEP104-like_TOG"/>
    <property type="match status" value="1"/>
</dbReference>
<dbReference type="GO" id="GO:0008408">
    <property type="term" value="F:3'-5' exonuclease activity"/>
    <property type="evidence" value="ECO:0007669"/>
    <property type="project" value="TreeGrafter"/>
</dbReference>
<protein>
    <recommendedName>
        <fullName evidence="1">Mitochondrial DNA polymerase catalytic subunit</fullName>
    </recommendedName>
</protein>
<dbReference type="Gene3D" id="1.10.150.20">
    <property type="entry name" value="5' to 3' exonuclease, C-terminal subdomain"/>
    <property type="match status" value="1"/>
</dbReference>
<dbReference type="Pfam" id="PF21038">
    <property type="entry name" value="CEP104_N"/>
    <property type="match status" value="1"/>
</dbReference>
<dbReference type="InterPro" id="IPR043502">
    <property type="entry name" value="DNA/RNA_pol_sf"/>
</dbReference>
<dbReference type="SUPFAM" id="SSF56672">
    <property type="entry name" value="DNA/RNA polymerases"/>
    <property type="match status" value="1"/>
</dbReference>
<dbReference type="STRING" id="102285.A0A158QIB6"/>
<dbReference type="OrthoDB" id="5588663at2759"/>
<evidence type="ECO:0000256" key="2">
    <source>
        <dbReference type="SAM" id="MobiDB-lite"/>
    </source>
</evidence>
<dbReference type="GO" id="GO:0003677">
    <property type="term" value="F:DNA binding"/>
    <property type="evidence" value="ECO:0007669"/>
    <property type="project" value="InterPro"/>
</dbReference>
<proteinExistence type="predicted"/>
<dbReference type="PANTHER" id="PTHR10267">
    <property type="entry name" value="DNA POLYMERASE SUBUNIT GAMMA-1"/>
    <property type="match status" value="1"/>
</dbReference>
<feature type="compositionally biased region" description="Low complexity" evidence="2">
    <location>
        <begin position="267"/>
        <end position="281"/>
    </location>
</feature>
<evidence type="ECO:0000259" key="3">
    <source>
        <dbReference type="SMART" id="SM00482"/>
    </source>
</evidence>
<dbReference type="InterPro" id="IPR002297">
    <property type="entry name" value="DNA-dir_DNA_pol_A_mt"/>
</dbReference>
<dbReference type="SMART" id="SM00482">
    <property type="entry name" value="POLAc"/>
    <property type="match status" value="1"/>
</dbReference>
<accession>A0A158QIB6</accession>
<reference evidence="4 5" key="2">
    <citation type="submission" date="2018-11" db="EMBL/GenBank/DDBJ databases">
        <authorList>
            <consortium name="Pathogen Informatics"/>
        </authorList>
    </citation>
    <scope>NUCLEOTIDE SEQUENCE [LARGE SCALE GENOMIC DNA]</scope>
</reference>
<feature type="domain" description="DNA-directed DNA polymerase family A palm" evidence="3">
    <location>
        <begin position="1586"/>
        <end position="1819"/>
    </location>
</feature>
<dbReference type="Gene3D" id="1.25.10.10">
    <property type="entry name" value="Leucine-rich Repeat Variant"/>
    <property type="match status" value="1"/>
</dbReference>
<dbReference type="InterPro" id="IPR012337">
    <property type="entry name" value="RNaseH-like_sf"/>
</dbReference>
<feature type="region of interest" description="Disordered" evidence="2">
    <location>
        <begin position="608"/>
        <end position="664"/>
    </location>
</feature>
<dbReference type="GO" id="GO:0005760">
    <property type="term" value="C:gamma DNA polymerase complex"/>
    <property type="evidence" value="ECO:0007669"/>
    <property type="project" value="InterPro"/>
</dbReference>
<dbReference type="InterPro" id="IPR011989">
    <property type="entry name" value="ARM-like"/>
</dbReference>
<reference evidence="6" key="1">
    <citation type="submission" date="2016-04" db="UniProtKB">
        <authorList>
            <consortium name="WormBaseParasite"/>
        </authorList>
    </citation>
    <scope>IDENTIFICATION</scope>
</reference>
<dbReference type="EMBL" id="UZAE01012488">
    <property type="protein sequence ID" value="VDO05380.1"/>
    <property type="molecule type" value="Genomic_DNA"/>
</dbReference>
<dbReference type="SUPFAM" id="SSF53098">
    <property type="entry name" value="Ribonuclease H-like"/>
    <property type="match status" value="1"/>
</dbReference>
<dbReference type="Pfam" id="PF18136">
    <property type="entry name" value="DNApol_Exo"/>
    <property type="match status" value="1"/>
</dbReference>
<dbReference type="GO" id="GO:0006264">
    <property type="term" value="P:mitochondrial DNA replication"/>
    <property type="evidence" value="ECO:0007669"/>
    <property type="project" value="TreeGrafter"/>
</dbReference>
<dbReference type="Gene3D" id="3.30.70.370">
    <property type="match status" value="1"/>
</dbReference>
<dbReference type="InterPro" id="IPR001098">
    <property type="entry name" value="DNA-dir_DNA_pol_A_palm_dom"/>
</dbReference>
<feature type="compositionally biased region" description="Polar residues" evidence="2">
    <location>
        <begin position="628"/>
        <end position="641"/>
    </location>
</feature>
<feature type="region of interest" description="Disordered" evidence="2">
    <location>
        <begin position="1902"/>
        <end position="1924"/>
    </location>
</feature>
<name>A0A158QIB6_RODNA</name>
<evidence type="ECO:0000256" key="1">
    <source>
        <dbReference type="ARBA" id="ARBA00031966"/>
    </source>
</evidence>
<dbReference type="WBParaSite" id="HNAJ_0000909501-mRNA-1">
    <property type="protein sequence ID" value="HNAJ_0000909501-mRNA-1"/>
    <property type="gene ID" value="HNAJ_0000909501"/>
</dbReference>
<dbReference type="GO" id="GO:0003887">
    <property type="term" value="F:DNA-directed DNA polymerase activity"/>
    <property type="evidence" value="ECO:0007669"/>
    <property type="project" value="InterPro"/>
</dbReference>
<evidence type="ECO:0000313" key="4">
    <source>
        <dbReference type="EMBL" id="VDO05380.1"/>
    </source>
</evidence>
<dbReference type="PANTHER" id="PTHR10267:SF0">
    <property type="entry name" value="DNA POLYMERASE SUBUNIT GAMMA-1"/>
    <property type="match status" value="1"/>
</dbReference>
<organism evidence="6">
    <name type="scientific">Rodentolepis nana</name>
    <name type="common">Dwarf tapeworm</name>
    <name type="synonym">Hymenolepis nana</name>
    <dbReference type="NCBI Taxonomy" id="102285"/>
    <lineage>
        <taxon>Eukaryota</taxon>
        <taxon>Metazoa</taxon>
        <taxon>Spiralia</taxon>
        <taxon>Lophotrochozoa</taxon>
        <taxon>Platyhelminthes</taxon>
        <taxon>Cestoda</taxon>
        <taxon>Eucestoda</taxon>
        <taxon>Cyclophyllidea</taxon>
        <taxon>Hymenolepididae</taxon>
        <taxon>Rodentolepis</taxon>
    </lineage>
</organism>
<dbReference type="Proteomes" id="UP000278807">
    <property type="component" value="Unassembled WGS sequence"/>
</dbReference>
<feature type="region of interest" description="Disordered" evidence="2">
    <location>
        <begin position="252"/>
        <end position="287"/>
    </location>
</feature>
<dbReference type="PRINTS" id="PR00867">
    <property type="entry name" value="DNAPOLG"/>
</dbReference>
<dbReference type="Gene3D" id="3.30.420.390">
    <property type="match status" value="2"/>
</dbReference>
<gene>
    <name evidence="4" type="ORF">HNAJ_LOCUS9091</name>
</gene>
<dbReference type="InterPro" id="IPR048739">
    <property type="entry name" value="CEP104_N"/>
</dbReference>
<sequence>MSTSSFQRLGHVELSNNEATNFKARELKSVHVDAKGTYFQIFLYKNYANNENQYNQISVIALNFIGEPEDLQYNNVKLNEFSADSVKNISPLDDLAFDIYQDPQLSDIIRRLEHQKLEYASQENFDMAKKTRDAIRYIQDASEKICRLEFEKQEASKVENYEEAKEKKEQIHQIRDEMARNIDLDALLNAGPRPQHYTRHIGVILIVLLEGSGSGFNWLNSYLATSTKVNDTHLFVCSFPIQQDNFRHSVESQGELEQNYDRDEQEVSSFNSSRSSGSGVFQPNQWHSSVDERPLPALMKKQLNNSTHSSGSSNQEPLVTEEKWSLKKDGDNDDQELPEATLQQAGIAIEIVGLPLVKMFYSRSWKLREQALADLEKRITKDPLPPPASMAAVSSEPDPVGELRATTFLLKKALGEQVLPVYRKALEMIHPTIVEFSERHRIAKSEVLASIDKIVRILLQRTGDSSLRVRDMAKAQLTEMGKWAVIRQGSGFWHEILRPFQPTTLERLVVCQLEIVSDIYADMTSPDGLSSCPCAEDFISFAVQALEHRSNEVRELAETLILALYRFEDRNQVRHLMPPNDCKAQQHPLYRRIFAKFDKIDGCCESSAIPPPSRNGQVKRREEAPPSRASNQNLQRNQGKSTARKPTSQQKKPQQKPERNVRPISTSVTDCHQLDLLLSLDKTCIFCGERNDDFTEESLDIHYWRACPMLRRCPNCKQVVEISGLTDHLLSECPEAGRLGGYRRCERCSEAIPNASFITHNSCRPARNPSLRCPLCHVDLPEDDSPEINNEESWRQHLLHECRQNSRIVRPSRACEYLQVHGLNAYERRQVEESQYIDLPPLYGTNIKQHFDSIAADLSKPYLDSIGQLKSLPEMPTKWQMIPGWTAYVNGSFFKVDVPLEDVFVFDTEVLVTESCAPVIGVAASSNAWYLWVSPRLISTSKPMKTVSMYDLVPFYSSNGQYSNPKCVIGHFVSYDRARIMEEYLTEPSGIRFVDTMSLHICVSGLTSTQRNLKLASDKHLYNNKLWKDFVAEYNSRKGSGDAESLDWIKDASLNSLLDVFKLYCQKEPYQTKDLRSTFEKGTRRDVIGDFQNLVSYCAYDVLMTFEVFQNLWKLYIERFPHPATFYGLLEMGSMYLPINTSWIDFQERANKTYDELNNGQKTLLQKLAEDALNRHNGPDKSYQMDPWLWDLDWSKPKRPANKSESALVLSNLPKWYRDLIPKPMKDHYKTGPSLITAQMKIAPKLLRLCWKGLPLHYDNTLKWGTLIPGRVPKPVGDPYYYVQKVVDDSPRRQIRPSFMVTKTTAAGNEELVFPYREHLLYWEKVIEKLLWGLDPKSAFESRVEPDPRDDLLLDELRRSVEVMPLDLDTVKRLIDSIKEITGDQSKEQVKVVKPSQLIYENLGELQAKGALFWQNRDRYDSDNRSKWIPPSRKKKIRRTATDTVNPVIPTCWFCPLPNEAGTGLPVGSPLSKPFQVHIAAGRLHSASWDAEGGPDNTADQILRDRIRASFWQSYSKRVCAQMYVFLENNMLPPSVQVALDEVSSNGNLRRYGAIVPQVIAAGTISRRAVEPLWLTASNAEAERLGSEIKAMVQAPPGFCLVGADVDSQEMWIASLIGDSVIGFQGGTPYGWMTLEGSKSKGTDLHTKTANLIGIKRNEAKVLNYARLYGSGLEFTKHLLSKFQSNLRPEEASIKAEKLMRATKGQRVPIQSPESNSEMKYMWKDGTESYVFNALEAIARSPEPRTPVLSAQITRALTPQAVKGDFLPSRINWVVQSSAVDYLHCILVFMAWLIRKYNLRARLCISIHDEVRYLCDQRCADQVALALQISNLLTRALFAFQLGMHDLPESVAYFSSVEIDTCLRKDPLNDCKTPSNPDGLEITYGIPKGESLTVSEIIERTGGSMKPFDDEEGEPSTKACKTST</sequence>
<dbReference type="Pfam" id="PF00476">
    <property type="entry name" value="DNA_pol_A"/>
    <property type="match status" value="1"/>
</dbReference>